<sequence>MTNWVSEGDRVESWGPFAGSSDQPVGTDQTSPGSQDTGPSVGSMPVKGRVPKEQPGQAAPAGFYCSLMACSHGDTNRQDGSADRPGSALGSLPMPASPSSLAKWLSLSASVVRTVGAQGLHRAGACDQVKLLSSDQAIISFPNMNREVWVTHRS</sequence>
<feature type="region of interest" description="Disordered" evidence="1">
    <location>
        <begin position="1"/>
        <end position="57"/>
    </location>
</feature>
<name>A0A7J7XQD1_RHIFE</name>
<reference evidence="2 3" key="1">
    <citation type="journal article" date="2020" name="Nature">
        <title>Six reference-quality genomes reveal evolution of bat adaptations.</title>
        <authorList>
            <person name="Jebb D."/>
            <person name="Huang Z."/>
            <person name="Pippel M."/>
            <person name="Hughes G.M."/>
            <person name="Lavrichenko K."/>
            <person name="Devanna P."/>
            <person name="Winkler S."/>
            <person name="Jermiin L.S."/>
            <person name="Skirmuntt E.C."/>
            <person name="Katzourakis A."/>
            <person name="Burkitt-Gray L."/>
            <person name="Ray D.A."/>
            <person name="Sullivan K.A.M."/>
            <person name="Roscito J.G."/>
            <person name="Kirilenko B.M."/>
            <person name="Davalos L.M."/>
            <person name="Corthals A.P."/>
            <person name="Power M.L."/>
            <person name="Jones G."/>
            <person name="Ransome R.D."/>
            <person name="Dechmann D.K.N."/>
            <person name="Locatelli A.G."/>
            <person name="Puechmaille S.J."/>
            <person name="Fedrigo O."/>
            <person name="Jarvis E.D."/>
            <person name="Hiller M."/>
            <person name="Vernes S.C."/>
            <person name="Myers E.W."/>
            <person name="Teeling E.C."/>
        </authorList>
    </citation>
    <scope>NUCLEOTIDE SEQUENCE [LARGE SCALE GENOMIC DNA]</scope>
    <source>
        <strain evidence="2">MRhiFer1</strain>
        <tissue evidence="2">Lung</tissue>
    </source>
</reference>
<feature type="compositionally biased region" description="Low complexity" evidence="1">
    <location>
        <begin position="87"/>
        <end position="96"/>
    </location>
</feature>
<protein>
    <submittedName>
        <fullName evidence="2">Uncharacterized protein</fullName>
    </submittedName>
</protein>
<proteinExistence type="predicted"/>
<dbReference type="EMBL" id="JACAGC010000008">
    <property type="protein sequence ID" value="KAF6351576.1"/>
    <property type="molecule type" value="Genomic_DNA"/>
</dbReference>
<evidence type="ECO:0000256" key="1">
    <source>
        <dbReference type="SAM" id="MobiDB-lite"/>
    </source>
</evidence>
<evidence type="ECO:0000313" key="2">
    <source>
        <dbReference type="EMBL" id="KAF6351576.1"/>
    </source>
</evidence>
<gene>
    <name evidence="2" type="ORF">mRhiFer1_010097</name>
</gene>
<dbReference type="Proteomes" id="UP000585614">
    <property type="component" value="Unassembled WGS sequence"/>
</dbReference>
<organism evidence="2 3">
    <name type="scientific">Rhinolophus ferrumequinum</name>
    <name type="common">Greater horseshoe bat</name>
    <dbReference type="NCBI Taxonomy" id="59479"/>
    <lineage>
        <taxon>Eukaryota</taxon>
        <taxon>Metazoa</taxon>
        <taxon>Chordata</taxon>
        <taxon>Craniata</taxon>
        <taxon>Vertebrata</taxon>
        <taxon>Euteleostomi</taxon>
        <taxon>Mammalia</taxon>
        <taxon>Eutheria</taxon>
        <taxon>Laurasiatheria</taxon>
        <taxon>Chiroptera</taxon>
        <taxon>Yinpterochiroptera</taxon>
        <taxon>Rhinolophoidea</taxon>
        <taxon>Rhinolophidae</taxon>
        <taxon>Rhinolophinae</taxon>
        <taxon>Rhinolophus</taxon>
    </lineage>
</organism>
<accession>A0A7J7XQD1</accession>
<comment type="caution">
    <text evidence="2">The sequence shown here is derived from an EMBL/GenBank/DDBJ whole genome shotgun (WGS) entry which is preliminary data.</text>
</comment>
<feature type="region of interest" description="Disordered" evidence="1">
    <location>
        <begin position="74"/>
        <end position="96"/>
    </location>
</feature>
<feature type="compositionally biased region" description="Polar residues" evidence="1">
    <location>
        <begin position="20"/>
        <end position="40"/>
    </location>
</feature>
<dbReference type="AlphaFoldDB" id="A0A7J7XQD1"/>
<evidence type="ECO:0000313" key="3">
    <source>
        <dbReference type="Proteomes" id="UP000585614"/>
    </source>
</evidence>